<dbReference type="Proteomes" id="UP000485562">
    <property type="component" value="Unassembled WGS sequence"/>
</dbReference>
<name>A0A1V6C7C4_UNCT6</name>
<dbReference type="EMBL" id="MWDQ01000114">
    <property type="protein sequence ID" value="OQB72754.1"/>
    <property type="molecule type" value="Genomic_DNA"/>
</dbReference>
<dbReference type="SUPFAM" id="SSF75005">
    <property type="entry name" value="Arabinanase/levansucrase/invertase"/>
    <property type="match status" value="1"/>
</dbReference>
<proteinExistence type="predicted"/>
<comment type="caution">
    <text evidence="1">The sequence shown here is derived from an EMBL/GenBank/DDBJ whole genome shotgun (WGS) entry which is preliminary data.</text>
</comment>
<organism evidence="1">
    <name type="scientific">candidate division TA06 bacterium ADurb.Bin131</name>
    <dbReference type="NCBI Taxonomy" id="1852827"/>
    <lineage>
        <taxon>Bacteria</taxon>
        <taxon>Bacteria division TA06</taxon>
    </lineage>
</organism>
<sequence>MLFTPSTTCGMWDTWCFFHKGIHHLFYLHRTRPDITSDGISLAISNDGVHWKEIGEILHKAEDAENMGSGSVWEVDGRFVMNFSETRGGVQDIFFAVSDNLFHWARLGNEYRFSPDPRWYKTNPAGRWDGIWAIKNEDGSYTGFFTAVPETGDMGIQESIGMAHSKDGIKWEALPPPVFKWGKWGNLRTWEVGAVEKIGNKYWMMMGANESVLGCRFSTGLKRKEEIGMFVYSAKNLNRPFYAEPKSWRFLTCPCDRFLMTYFARFYRVQDELLINHHSIEPPVEGKPLVFARSWMAPLKAVKLTKNQCLLPVYWKGNETLKGSTIDSMFKDIFLWPEFALKCDIKKGHNFLELVQPNAGAIAMSGKYFNLEKGIIIEGELKIQKIKKPFSSAGIVIETEKTSKGTVALINSNGLVEIGDILAAIREEPSITRIIRYDAKKYNIKKDGIYKFRIFIRHCFIELYIDNILIQCYTMSQIPTGRIGWVVESGKAHFLRVKAWEITL</sequence>
<evidence type="ECO:0000313" key="1">
    <source>
        <dbReference type="EMBL" id="OQB72754.1"/>
    </source>
</evidence>
<gene>
    <name evidence="1" type="ORF">BWX89_01218</name>
</gene>
<accession>A0A1V6C7C4</accession>
<protein>
    <recommendedName>
        <fullName evidence="2">Glycosyl hydrolase family 32 N-terminal domain-containing protein</fullName>
    </recommendedName>
</protein>
<dbReference type="AlphaFoldDB" id="A0A1V6C7C4"/>
<dbReference type="Gene3D" id="2.115.10.20">
    <property type="entry name" value="Glycosyl hydrolase domain, family 43"/>
    <property type="match status" value="2"/>
</dbReference>
<reference evidence="1" key="1">
    <citation type="submission" date="2017-02" db="EMBL/GenBank/DDBJ databases">
        <title>Delving into the versatile metabolic prowess of the omnipresent phylum Bacteroidetes.</title>
        <authorList>
            <person name="Nobu M.K."/>
            <person name="Mei R."/>
            <person name="Narihiro T."/>
            <person name="Kuroda K."/>
            <person name="Liu W.-T."/>
        </authorList>
    </citation>
    <scope>NUCLEOTIDE SEQUENCE</scope>
    <source>
        <strain evidence="1">ADurb.Bin131</strain>
    </source>
</reference>
<evidence type="ECO:0008006" key="2">
    <source>
        <dbReference type="Google" id="ProtNLM"/>
    </source>
</evidence>
<dbReference type="InterPro" id="IPR023296">
    <property type="entry name" value="Glyco_hydro_beta-prop_sf"/>
</dbReference>